<comment type="caution">
    <text evidence="3">The sequence shown here is derived from an EMBL/GenBank/DDBJ whole genome shotgun (WGS) entry which is preliminary data.</text>
</comment>
<feature type="compositionally biased region" description="Basic residues" evidence="1">
    <location>
        <begin position="1"/>
        <end position="11"/>
    </location>
</feature>
<dbReference type="PANTHER" id="PTHR43252">
    <property type="entry name" value="TRANSCRIPTIONAL REGULATOR YQJI"/>
    <property type="match status" value="1"/>
</dbReference>
<evidence type="ECO:0000313" key="4">
    <source>
        <dbReference type="Proteomes" id="UP000697927"/>
    </source>
</evidence>
<dbReference type="RefSeq" id="WP_167606612.1">
    <property type="nucleotide sequence ID" value="NZ_SOYS01000001.1"/>
</dbReference>
<evidence type="ECO:0000313" key="3">
    <source>
        <dbReference type="EMBL" id="NIY46460.1"/>
    </source>
</evidence>
<keyword evidence="4" id="KW-1185">Reference proteome</keyword>
<dbReference type="Proteomes" id="UP000697927">
    <property type="component" value="Unassembled WGS sequence"/>
</dbReference>
<organism evidence="3 4">
    <name type="scientific">Cedecea colo</name>
    <dbReference type="NCBI Taxonomy" id="2552946"/>
    <lineage>
        <taxon>Bacteria</taxon>
        <taxon>Pseudomonadati</taxon>
        <taxon>Pseudomonadota</taxon>
        <taxon>Gammaproteobacteria</taxon>
        <taxon>Enterobacterales</taxon>
        <taxon>Enterobacteriaceae</taxon>
        <taxon>Cedecea</taxon>
    </lineage>
</organism>
<dbReference type="SUPFAM" id="SSF46785">
    <property type="entry name" value="Winged helix' DNA-binding domain"/>
    <property type="match status" value="1"/>
</dbReference>
<dbReference type="Gene3D" id="1.10.10.10">
    <property type="entry name" value="Winged helix-like DNA-binding domain superfamily/Winged helix DNA-binding domain"/>
    <property type="match status" value="1"/>
</dbReference>
<feature type="domain" description="Transcription regulator PadR N-terminal" evidence="2">
    <location>
        <begin position="51"/>
        <end position="120"/>
    </location>
</feature>
<dbReference type="EMBL" id="SOYS01000001">
    <property type="protein sequence ID" value="NIY46460.1"/>
    <property type="molecule type" value="Genomic_DNA"/>
</dbReference>
<accession>A0ABX0VH81</accession>
<proteinExistence type="predicted"/>
<dbReference type="InterPro" id="IPR036388">
    <property type="entry name" value="WH-like_DNA-bd_sf"/>
</dbReference>
<protein>
    <submittedName>
        <fullName evidence="3">PadR family transcriptional regulator</fullName>
    </submittedName>
</protein>
<sequence>MRTHHLLHTHREKHEKQGIHGGHGHHGGHAEGRGRPRRERLFDAQDIRLLMLNFLSASPAHGYELIKSIEALAGGEYVPSPGIIYPNLTLLEETGAIRAADSAGGKKIWQLTEEGKTSLEQQREDVTAVINRLASLGVLGDNRRIPEVQRAIHNFKLALNTKLAKGDIPKETLYKIIDTLDQAAKDIERS</sequence>
<dbReference type="InterPro" id="IPR036390">
    <property type="entry name" value="WH_DNA-bd_sf"/>
</dbReference>
<dbReference type="InterPro" id="IPR005149">
    <property type="entry name" value="Tscrpt_reg_PadR_N"/>
</dbReference>
<dbReference type="PANTHER" id="PTHR43252:SF7">
    <property type="entry name" value="TRANSCRIPTIONAL REGULATOR YQJI"/>
    <property type="match status" value="1"/>
</dbReference>
<evidence type="ECO:0000256" key="1">
    <source>
        <dbReference type="SAM" id="MobiDB-lite"/>
    </source>
</evidence>
<evidence type="ECO:0000259" key="2">
    <source>
        <dbReference type="Pfam" id="PF03551"/>
    </source>
</evidence>
<feature type="region of interest" description="Disordered" evidence="1">
    <location>
        <begin position="1"/>
        <end position="36"/>
    </location>
</feature>
<name>A0ABX0VH81_9ENTR</name>
<reference evidence="3 4" key="1">
    <citation type="journal article" date="2020" name="Microorganisms">
        <title>Polyphasic Characterisation of Cedecea colo sp. nov., a New Enteric Bacterium Isolated from the Koala Hindgut.</title>
        <authorList>
            <person name="Boath J.M."/>
            <person name="Dakhal S."/>
            <person name="Van T.T.H."/>
            <person name="Moore R.J."/>
            <person name="Dekiwadia C."/>
            <person name="Macreadie I.G."/>
        </authorList>
    </citation>
    <scope>NUCLEOTIDE SEQUENCE [LARGE SCALE GENOMIC DNA]</scope>
    <source>
        <strain evidence="3 4">ZA</strain>
    </source>
</reference>
<gene>
    <name evidence="3" type="ORF">E2L00_02700</name>
</gene>
<dbReference type="Pfam" id="PF03551">
    <property type="entry name" value="PadR"/>
    <property type="match status" value="1"/>
</dbReference>